<organism evidence="1">
    <name type="scientific">Anguilla anguilla</name>
    <name type="common">European freshwater eel</name>
    <name type="synonym">Muraena anguilla</name>
    <dbReference type="NCBI Taxonomy" id="7936"/>
    <lineage>
        <taxon>Eukaryota</taxon>
        <taxon>Metazoa</taxon>
        <taxon>Chordata</taxon>
        <taxon>Craniata</taxon>
        <taxon>Vertebrata</taxon>
        <taxon>Euteleostomi</taxon>
        <taxon>Actinopterygii</taxon>
        <taxon>Neopterygii</taxon>
        <taxon>Teleostei</taxon>
        <taxon>Anguilliformes</taxon>
        <taxon>Anguillidae</taxon>
        <taxon>Anguilla</taxon>
    </lineage>
</organism>
<proteinExistence type="predicted"/>
<protein>
    <submittedName>
        <fullName evidence="1">Uncharacterized protein</fullName>
    </submittedName>
</protein>
<reference evidence="1" key="1">
    <citation type="submission" date="2014-11" db="EMBL/GenBank/DDBJ databases">
        <authorList>
            <person name="Amaro Gonzalez C."/>
        </authorList>
    </citation>
    <scope>NUCLEOTIDE SEQUENCE</scope>
</reference>
<reference evidence="1" key="2">
    <citation type="journal article" date="2015" name="Fish Shellfish Immunol.">
        <title>Early steps in the European eel (Anguilla anguilla)-Vibrio vulnificus interaction in the gills: Role of the RtxA13 toxin.</title>
        <authorList>
            <person name="Callol A."/>
            <person name="Pajuelo D."/>
            <person name="Ebbesson L."/>
            <person name="Teles M."/>
            <person name="MacKenzie S."/>
            <person name="Amaro C."/>
        </authorList>
    </citation>
    <scope>NUCLEOTIDE SEQUENCE</scope>
</reference>
<dbReference type="AlphaFoldDB" id="A0A0E9QI75"/>
<accession>A0A0E9QI75</accession>
<sequence>MVIAVLKGILAFFSKGNVSESTRKMLRGGKWNGVCSHDHDQKCNI</sequence>
<evidence type="ECO:0000313" key="1">
    <source>
        <dbReference type="EMBL" id="JAH16050.1"/>
    </source>
</evidence>
<dbReference type="EMBL" id="GBXM01092527">
    <property type="protein sequence ID" value="JAH16050.1"/>
    <property type="molecule type" value="Transcribed_RNA"/>
</dbReference>
<name>A0A0E9QI75_ANGAN</name>